<dbReference type="OrthoDB" id="440128at2759"/>
<feature type="compositionally biased region" description="Basic and acidic residues" evidence="2">
    <location>
        <begin position="199"/>
        <end position="208"/>
    </location>
</feature>
<dbReference type="SMART" id="SM00386">
    <property type="entry name" value="HAT"/>
    <property type="match status" value="3"/>
</dbReference>
<dbReference type="EMBL" id="BDIP01000182">
    <property type="protein sequence ID" value="GIQ80507.1"/>
    <property type="molecule type" value="Genomic_DNA"/>
</dbReference>
<evidence type="ECO:0000313" key="5">
    <source>
        <dbReference type="Proteomes" id="UP000265618"/>
    </source>
</evidence>
<organism evidence="4 5">
    <name type="scientific">Kipferlia bialata</name>
    <dbReference type="NCBI Taxonomy" id="797122"/>
    <lineage>
        <taxon>Eukaryota</taxon>
        <taxon>Metamonada</taxon>
        <taxon>Carpediemonas-like organisms</taxon>
        <taxon>Kipferlia</taxon>
    </lineage>
</organism>
<protein>
    <submittedName>
        <fullName evidence="4">Pre-mRNA-processing factor 6/Prp1/STA1</fullName>
    </submittedName>
</protein>
<comment type="caution">
    <text evidence="4">The sequence shown here is derived from an EMBL/GenBank/DDBJ whole genome shotgun (WGS) entry which is preliminary data.</text>
</comment>
<evidence type="ECO:0000256" key="1">
    <source>
        <dbReference type="ARBA" id="ARBA00022737"/>
    </source>
</evidence>
<dbReference type="Proteomes" id="UP000265618">
    <property type="component" value="Unassembled WGS sequence"/>
</dbReference>
<keyword evidence="5" id="KW-1185">Reference proteome</keyword>
<dbReference type="Gene3D" id="1.25.40.10">
    <property type="entry name" value="Tetratricopeptide repeat domain"/>
    <property type="match status" value="2"/>
</dbReference>
<dbReference type="GO" id="GO:0046540">
    <property type="term" value="C:U4/U6 x U5 tri-snRNP complex"/>
    <property type="evidence" value="ECO:0007669"/>
    <property type="project" value="TreeGrafter"/>
</dbReference>
<dbReference type="SUPFAM" id="SSF48452">
    <property type="entry name" value="TPR-like"/>
    <property type="match status" value="2"/>
</dbReference>
<dbReference type="InterPro" id="IPR045075">
    <property type="entry name" value="Syf1-like"/>
</dbReference>
<feature type="compositionally biased region" description="Basic and acidic residues" evidence="2">
    <location>
        <begin position="157"/>
        <end position="185"/>
    </location>
</feature>
<dbReference type="AlphaFoldDB" id="A0A9K3CT08"/>
<keyword evidence="1" id="KW-0677">Repeat</keyword>
<gene>
    <name evidence="3" type="ORF">KIPB_001315</name>
    <name evidence="4" type="ORF">KIPB_003958</name>
</gene>
<dbReference type="InterPro" id="IPR011990">
    <property type="entry name" value="TPR-like_helical_dom_sf"/>
</dbReference>
<dbReference type="EMBL" id="BDIP01000805">
    <property type="protein sequence ID" value="GIQ82764.1"/>
    <property type="molecule type" value="Genomic_DNA"/>
</dbReference>
<dbReference type="GO" id="GO:0000244">
    <property type="term" value="P:spliceosomal tri-snRNP complex assembly"/>
    <property type="evidence" value="ECO:0007669"/>
    <property type="project" value="TreeGrafter"/>
</dbReference>
<dbReference type="GO" id="GO:0071013">
    <property type="term" value="C:catalytic step 2 spliceosome"/>
    <property type="evidence" value="ECO:0007669"/>
    <property type="project" value="TreeGrafter"/>
</dbReference>
<evidence type="ECO:0000313" key="3">
    <source>
        <dbReference type="EMBL" id="GIQ80507.1"/>
    </source>
</evidence>
<dbReference type="PANTHER" id="PTHR11246">
    <property type="entry name" value="PRE-MRNA SPLICING FACTOR"/>
    <property type="match status" value="1"/>
</dbReference>
<reference evidence="4" key="1">
    <citation type="submission" date="2016-10" db="EMBL/GenBank/DDBJ databases">
        <authorList>
            <person name="Tanifuji G."/>
            <person name="Kume K."/>
            <person name="Nakayama T."/>
            <person name="Takabayashi S."/>
            <person name="Hashimoto T."/>
        </authorList>
    </citation>
    <scope>NUCLEOTIDE SEQUENCE</scope>
    <source>
        <strain evidence="4">NY0173</strain>
    </source>
</reference>
<dbReference type="InterPro" id="IPR003107">
    <property type="entry name" value="HAT"/>
</dbReference>
<sequence>MGSILMAFTTCVTKHVWIAAAALEETRGSGSPEIISRILKKALKALAKRGAEHSREHWIQEAYSAEGDGCDITARAIVQAVLTMGLQPDQYKRSLIYAGKQACLEHDRPVCGVAMVEGLLQMDAGFEKSTDVWVELIPLIQHTIRRYMTQMNQRVSVKTEGEREQERDAEAQAEAEAEREREKQGEAGAEGDVQMGEGEGEKEREGVLDRDAEALKRWRAKLKAVLDQAITAIPTFGPFYLHAANSALEDPSRGPSEARPMLKRAHSLCPGDYQVWRAAYRLELDEGDEQGAREVLRQARLRCPNVARVFVDSAALERDIGTPLDELVILKQGVAVHPTDIDMWMSSINAAARYQAEQTRLKTEVKMEPVKMEGDAEVARLKALADKAAKETEIETFCDPLAIASKALGINPASSALYIAVSDQHLVKGQRSRGRAVLERGIQKCPTSEDMWLSLARLELGDAKKGERDVTKALSVLSRALRVLPRSPRIRGAETLLVDTKYQKKRLIDAVKTCGDQDTVILATASKVFHNQGKQRKASEWLVKALNTETGATNGDLYALALKYLRMGAKDPDPEKQRERLAQEAEIVRKVSVTDIDSGVIWMKVMEDPASRGKSVREVLDLVVGRVRTDSLDL</sequence>
<reference evidence="4 5" key="2">
    <citation type="journal article" date="2018" name="PLoS ONE">
        <title>The draft genome of Kipferlia bialata reveals reductive genome evolution in fornicate parasites.</title>
        <authorList>
            <person name="Tanifuji G."/>
            <person name="Takabayashi S."/>
            <person name="Kume K."/>
            <person name="Takagi M."/>
            <person name="Nakayama T."/>
            <person name="Kamikawa R."/>
            <person name="Inagaki Y."/>
            <person name="Hashimoto T."/>
        </authorList>
    </citation>
    <scope>NUCLEOTIDE SEQUENCE [LARGE SCALE GENOMIC DNA]</scope>
    <source>
        <strain evidence="4">NY0173</strain>
    </source>
</reference>
<proteinExistence type="predicted"/>
<dbReference type="PANTHER" id="PTHR11246:SF1">
    <property type="entry name" value="PRE-MRNA-PROCESSING FACTOR 6"/>
    <property type="match status" value="1"/>
</dbReference>
<feature type="region of interest" description="Disordered" evidence="2">
    <location>
        <begin position="156"/>
        <end position="208"/>
    </location>
</feature>
<evidence type="ECO:0000313" key="4">
    <source>
        <dbReference type="EMBL" id="GIQ82764.1"/>
    </source>
</evidence>
<evidence type="ECO:0000256" key="2">
    <source>
        <dbReference type="SAM" id="MobiDB-lite"/>
    </source>
</evidence>
<accession>A0A9K3CT08</accession>
<name>A0A9K3CT08_9EUKA</name>